<sequence>MGNFVLKPRYAVVRMLSIVSVIFGYVTDFLFPFNSSTMIGETTFPLDLVRRRKQLEGAGGRAPVYTTGLFGIFKQIYQTEGFRGLYRGIMPEYYKVVPGVGICFMTYETLKLFLADVTPKL</sequence>
<keyword evidence="9" id="KW-1185">Reference proteome</keyword>
<evidence type="ECO:0000256" key="3">
    <source>
        <dbReference type="ARBA" id="ARBA00022737"/>
    </source>
</evidence>
<keyword evidence="4 5" id="KW-0472">Membrane</keyword>
<feature type="repeat" description="Solcar" evidence="5">
    <location>
        <begin position="27"/>
        <end position="113"/>
    </location>
</feature>
<evidence type="ECO:0000256" key="6">
    <source>
        <dbReference type="RuleBase" id="RU000488"/>
    </source>
</evidence>
<evidence type="ECO:0000256" key="1">
    <source>
        <dbReference type="ARBA" id="ARBA00004141"/>
    </source>
</evidence>
<accession>A0A5N5L7L0</accession>
<comment type="similarity">
    <text evidence="6">Belongs to the mitochondrial carrier (TC 2.A.29) family.</text>
</comment>
<evidence type="ECO:0000256" key="2">
    <source>
        <dbReference type="ARBA" id="ARBA00022692"/>
    </source>
</evidence>
<evidence type="ECO:0000313" key="8">
    <source>
        <dbReference type="EMBL" id="KAB5538755.1"/>
    </source>
</evidence>
<dbReference type="InterPro" id="IPR018108">
    <property type="entry name" value="MCP_transmembrane"/>
</dbReference>
<keyword evidence="7" id="KW-1133">Transmembrane helix</keyword>
<reference evidence="9" key="1">
    <citation type="journal article" date="2019" name="Gigascience">
        <title>De novo genome assembly of the endangered Acer yangbiense, a plant species with extremely small populations endemic to Yunnan Province, China.</title>
        <authorList>
            <person name="Yang J."/>
            <person name="Wariss H.M."/>
            <person name="Tao L."/>
            <person name="Zhang R."/>
            <person name="Yun Q."/>
            <person name="Hollingsworth P."/>
            <person name="Dao Z."/>
            <person name="Luo G."/>
            <person name="Guo H."/>
            <person name="Ma Y."/>
            <person name="Sun W."/>
        </authorList>
    </citation>
    <scope>NUCLEOTIDE SEQUENCE [LARGE SCALE GENOMIC DNA]</scope>
    <source>
        <strain evidence="9">cv. br00</strain>
    </source>
</reference>
<comment type="subcellular location">
    <subcellularLocation>
        <location evidence="1">Membrane</location>
        <topology evidence="1">Multi-pass membrane protein</topology>
    </subcellularLocation>
</comment>
<feature type="transmembrane region" description="Helical" evidence="7">
    <location>
        <begin position="12"/>
        <end position="31"/>
    </location>
</feature>
<dbReference type="InterPro" id="IPR023395">
    <property type="entry name" value="MCP_dom_sf"/>
</dbReference>
<evidence type="ECO:0000313" key="9">
    <source>
        <dbReference type="Proteomes" id="UP000326939"/>
    </source>
</evidence>
<proteinExistence type="inferred from homology"/>
<evidence type="ECO:0008006" key="10">
    <source>
        <dbReference type="Google" id="ProtNLM"/>
    </source>
</evidence>
<dbReference type="PROSITE" id="PS50920">
    <property type="entry name" value="SOLCAR"/>
    <property type="match status" value="1"/>
</dbReference>
<dbReference type="EMBL" id="VDCV01000010">
    <property type="protein sequence ID" value="KAB5538755.1"/>
    <property type="molecule type" value="Genomic_DNA"/>
</dbReference>
<dbReference type="Gene3D" id="1.50.40.10">
    <property type="entry name" value="Mitochondrial carrier domain"/>
    <property type="match status" value="1"/>
</dbReference>
<dbReference type="Pfam" id="PF00153">
    <property type="entry name" value="Mito_carr"/>
    <property type="match status" value="1"/>
</dbReference>
<evidence type="ECO:0000256" key="7">
    <source>
        <dbReference type="SAM" id="Phobius"/>
    </source>
</evidence>
<gene>
    <name evidence="8" type="ORF">DKX38_016288</name>
</gene>
<protein>
    <recommendedName>
        <fullName evidence="10">ADP,ATP carrier protein</fullName>
    </recommendedName>
</protein>
<keyword evidence="6" id="KW-0813">Transport</keyword>
<evidence type="ECO:0000256" key="4">
    <source>
        <dbReference type="ARBA" id="ARBA00023136"/>
    </source>
</evidence>
<dbReference type="GO" id="GO:0016020">
    <property type="term" value="C:membrane"/>
    <property type="evidence" value="ECO:0007669"/>
    <property type="project" value="UniProtKB-SubCell"/>
</dbReference>
<dbReference type="SUPFAM" id="SSF103506">
    <property type="entry name" value="Mitochondrial carrier"/>
    <property type="match status" value="1"/>
</dbReference>
<dbReference type="Proteomes" id="UP000326939">
    <property type="component" value="Chromosome 10"/>
</dbReference>
<keyword evidence="2 5" id="KW-0812">Transmembrane</keyword>
<comment type="caution">
    <text evidence="8">The sequence shown here is derived from an EMBL/GenBank/DDBJ whole genome shotgun (WGS) entry which is preliminary data.</text>
</comment>
<name>A0A5N5L7L0_9ROSI</name>
<organism evidence="8 9">
    <name type="scientific">Salix brachista</name>
    <dbReference type="NCBI Taxonomy" id="2182728"/>
    <lineage>
        <taxon>Eukaryota</taxon>
        <taxon>Viridiplantae</taxon>
        <taxon>Streptophyta</taxon>
        <taxon>Embryophyta</taxon>
        <taxon>Tracheophyta</taxon>
        <taxon>Spermatophyta</taxon>
        <taxon>Magnoliopsida</taxon>
        <taxon>eudicotyledons</taxon>
        <taxon>Gunneridae</taxon>
        <taxon>Pentapetalae</taxon>
        <taxon>rosids</taxon>
        <taxon>fabids</taxon>
        <taxon>Malpighiales</taxon>
        <taxon>Salicaceae</taxon>
        <taxon>Saliceae</taxon>
        <taxon>Salix</taxon>
    </lineage>
</organism>
<dbReference type="PANTHER" id="PTHR24089">
    <property type="entry name" value="SOLUTE CARRIER FAMILY 25"/>
    <property type="match status" value="1"/>
</dbReference>
<keyword evidence="3" id="KW-0677">Repeat</keyword>
<evidence type="ECO:0000256" key="5">
    <source>
        <dbReference type="PROSITE-ProRule" id="PRU00282"/>
    </source>
</evidence>
<dbReference type="AlphaFoldDB" id="A0A5N5L7L0"/>